<name>A0A1M4X9L5_9ACTN</name>
<dbReference type="PANTHER" id="PTHR10683:SF31">
    <property type="entry name" value="TRANSALDOLASE"/>
    <property type="match status" value="1"/>
</dbReference>
<dbReference type="InterPro" id="IPR004732">
    <property type="entry name" value="Transaldolase_2"/>
</dbReference>
<evidence type="ECO:0000256" key="2">
    <source>
        <dbReference type="ARBA" id="ARBA00004496"/>
    </source>
</evidence>
<keyword evidence="8 11" id="KW-0570">Pentose shunt</keyword>
<comment type="pathway">
    <text evidence="3 11">Carbohydrate degradation; pentose phosphate pathway; D-glyceraldehyde 3-phosphate and beta-D-fructose 6-phosphate from D-ribose 5-phosphate and D-xylulose 5-phosphate (non-oxidative stage): step 2/3.</text>
</comment>
<evidence type="ECO:0000256" key="1">
    <source>
        <dbReference type="ARBA" id="ARBA00003518"/>
    </source>
</evidence>
<dbReference type="Gene3D" id="3.20.20.70">
    <property type="entry name" value="Aldolase class I"/>
    <property type="match status" value="1"/>
</dbReference>
<dbReference type="GO" id="GO:0005975">
    <property type="term" value="P:carbohydrate metabolic process"/>
    <property type="evidence" value="ECO:0007669"/>
    <property type="project" value="InterPro"/>
</dbReference>
<dbReference type="EMBL" id="FQUL01000035">
    <property type="protein sequence ID" value="SHE89812.1"/>
    <property type="molecule type" value="Genomic_DNA"/>
</dbReference>
<dbReference type="CDD" id="cd00955">
    <property type="entry name" value="Transaldolase_like"/>
    <property type="match status" value="1"/>
</dbReference>
<comment type="subcellular location">
    <subcellularLocation>
        <location evidence="2 11">Cytoplasm</location>
    </subcellularLocation>
</comment>
<keyword evidence="7 11" id="KW-0808">Transferase</keyword>
<evidence type="ECO:0000313" key="12">
    <source>
        <dbReference type="EMBL" id="SHE89812.1"/>
    </source>
</evidence>
<gene>
    <name evidence="11" type="primary">tal</name>
    <name evidence="12" type="ORF">SAMN02745225_01939</name>
</gene>
<keyword evidence="13" id="KW-1185">Reference proteome</keyword>
<proteinExistence type="inferred from homology"/>
<dbReference type="NCBIfam" id="NF002881">
    <property type="entry name" value="PRK03343.1"/>
    <property type="match status" value="1"/>
</dbReference>
<organism evidence="12 13">
    <name type="scientific">Ferrithrix thermotolerans DSM 19514</name>
    <dbReference type="NCBI Taxonomy" id="1121881"/>
    <lineage>
        <taxon>Bacteria</taxon>
        <taxon>Bacillati</taxon>
        <taxon>Actinomycetota</taxon>
        <taxon>Acidimicrobiia</taxon>
        <taxon>Acidimicrobiales</taxon>
        <taxon>Acidimicrobiaceae</taxon>
        <taxon>Ferrithrix</taxon>
    </lineage>
</organism>
<evidence type="ECO:0000256" key="9">
    <source>
        <dbReference type="ARBA" id="ARBA00023270"/>
    </source>
</evidence>
<dbReference type="AlphaFoldDB" id="A0A1M4X9L5"/>
<dbReference type="InterPro" id="IPR018225">
    <property type="entry name" value="Transaldolase_AS"/>
</dbReference>
<dbReference type="NCBIfam" id="TIGR00876">
    <property type="entry name" value="tal_mycobact"/>
    <property type="match status" value="1"/>
</dbReference>
<evidence type="ECO:0000313" key="13">
    <source>
        <dbReference type="Proteomes" id="UP000184295"/>
    </source>
</evidence>
<evidence type="ECO:0000256" key="3">
    <source>
        <dbReference type="ARBA" id="ARBA00004857"/>
    </source>
</evidence>
<dbReference type="RefSeq" id="WP_072791840.1">
    <property type="nucleotide sequence ID" value="NZ_FQUL01000035.1"/>
</dbReference>
<dbReference type="HAMAP" id="MF_00493">
    <property type="entry name" value="Transaldolase_2"/>
    <property type="match status" value="1"/>
</dbReference>
<dbReference type="Proteomes" id="UP000184295">
    <property type="component" value="Unassembled WGS sequence"/>
</dbReference>
<evidence type="ECO:0000256" key="4">
    <source>
        <dbReference type="ARBA" id="ARBA00008426"/>
    </source>
</evidence>
<sequence length="362" mass="39825">MASLVELFDSFGQSPWIDNLQRSWLNDGTLANYIRMGVRGLTSNPSIFAHAISSGSDYSEHLDDLKSSKVDDVYWDLVLHDIAGACKVLRPLYEESSYRDGFVSVEVDPRLSHDTSATIEAAKRIKERVKHPNLLIKIPATKEGVEAVREVVAEGISVNVTLIFSLNRYREVMTAYIDGVSMYLEKGGSDIGHLASVASFFVSRTDVKVDALLSKVGADKDLFGKAAVASAKLAYQDFLKVFSSDTWTALAARGAQPQRPLWASTSTKNPAYSDLLYVDSLIGPNTVNTMPEATLRAYIDHGTPRASLLEGVEEAHDHLEQISALGIDLEEVALQLEKEGVAAFEQAHVEILDLLRHKMEDL</sequence>
<dbReference type="OrthoDB" id="9809101at2"/>
<feature type="active site" description="Schiff-base intermediate with substrate" evidence="11">
    <location>
        <position position="137"/>
    </location>
</feature>
<dbReference type="UniPathway" id="UPA00115">
    <property type="reaction ID" value="UER00414"/>
</dbReference>
<dbReference type="GO" id="GO:0006098">
    <property type="term" value="P:pentose-phosphate shunt"/>
    <property type="evidence" value="ECO:0007669"/>
    <property type="project" value="UniProtKB-UniRule"/>
</dbReference>
<dbReference type="PIRSF" id="PIRSF036915">
    <property type="entry name" value="Trnald_Bac_Plnt"/>
    <property type="match status" value="1"/>
</dbReference>
<comment type="similarity">
    <text evidence="4 11">Belongs to the transaldolase family. Type 2 subfamily.</text>
</comment>
<dbReference type="GO" id="GO:0004801">
    <property type="term" value="F:transaldolase activity"/>
    <property type="evidence" value="ECO:0007669"/>
    <property type="project" value="UniProtKB-UniRule"/>
</dbReference>
<evidence type="ECO:0000256" key="10">
    <source>
        <dbReference type="ARBA" id="ARBA00048810"/>
    </source>
</evidence>
<keyword evidence="9 11" id="KW-0704">Schiff base</keyword>
<dbReference type="PANTHER" id="PTHR10683">
    <property type="entry name" value="TRANSALDOLASE"/>
    <property type="match status" value="1"/>
</dbReference>
<comment type="function">
    <text evidence="1 11">Transaldolase is important for the balance of metabolites in the pentose-phosphate pathway.</text>
</comment>
<dbReference type="PROSITE" id="PS00958">
    <property type="entry name" value="TRANSALDOLASE_2"/>
    <property type="match status" value="1"/>
</dbReference>
<dbReference type="SUPFAM" id="SSF51569">
    <property type="entry name" value="Aldolase"/>
    <property type="match status" value="1"/>
</dbReference>
<protein>
    <recommendedName>
        <fullName evidence="5 11">Transaldolase</fullName>
        <ecNumber evidence="5 11">2.2.1.2</ecNumber>
    </recommendedName>
</protein>
<dbReference type="InterPro" id="IPR001585">
    <property type="entry name" value="TAL/FSA"/>
</dbReference>
<evidence type="ECO:0000256" key="5">
    <source>
        <dbReference type="ARBA" id="ARBA00013151"/>
    </source>
</evidence>
<comment type="catalytic activity">
    <reaction evidence="10 11">
        <text>D-sedoheptulose 7-phosphate + D-glyceraldehyde 3-phosphate = D-erythrose 4-phosphate + beta-D-fructose 6-phosphate</text>
        <dbReference type="Rhea" id="RHEA:17053"/>
        <dbReference type="ChEBI" id="CHEBI:16897"/>
        <dbReference type="ChEBI" id="CHEBI:57483"/>
        <dbReference type="ChEBI" id="CHEBI:57634"/>
        <dbReference type="ChEBI" id="CHEBI:59776"/>
        <dbReference type="EC" id="2.2.1.2"/>
    </reaction>
</comment>
<keyword evidence="6 11" id="KW-0963">Cytoplasm</keyword>
<dbReference type="InterPro" id="IPR013785">
    <property type="entry name" value="Aldolase_TIM"/>
</dbReference>
<evidence type="ECO:0000256" key="11">
    <source>
        <dbReference type="HAMAP-Rule" id="MF_00493"/>
    </source>
</evidence>
<evidence type="ECO:0000256" key="6">
    <source>
        <dbReference type="ARBA" id="ARBA00022490"/>
    </source>
</evidence>
<reference evidence="13" key="1">
    <citation type="submission" date="2016-11" db="EMBL/GenBank/DDBJ databases">
        <authorList>
            <person name="Varghese N."/>
            <person name="Submissions S."/>
        </authorList>
    </citation>
    <scope>NUCLEOTIDE SEQUENCE [LARGE SCALE GENOMIC DNA]</scope>
    <source>
        <strain evidence="13">DSM 19514</strain>
    </source>
</reference>
<accession>A0A1M4X9L5</accession>
<dbReference type="Pfam" id="PF00923">
    <property type="entry name" value="TAL_FSA"/>
    <property type="match status" value="1"/>
</dbReference>
<dbReference type="GO" id="GO:0005737">
    <property type="term" value="C:cytoplasm"/>
    <property type="evidence" value="ECO:0007669"/>
    <property type="project" value="UniProtKB-SubCell"/>
</dbReference>
<evidence type="ECO:0000256" key="8">
    <source>
        <dbReference type="ARBA" id="ARBA00023126"/>
    </source>
</evidence>
<dbReference type="STRING" id="1121881.SAMN02745225_01939"/>
<dbReference type="EC" id="2.2.1.2" evidence="5 11"/>
<evidence type="ECO:0000256" key="7">
    <source>
        <dbReference type="ARBA" id="ARBA00022679"/>
    </source>
</evidence>